<evidence type="ECO:0000313" key="9">
    <source>
        <dbReference type="Proteomes" id="UP000239406"/>
    </source>
</evidence>
<name>A0A2S5T1P0_9BURK</name>
<evidence type="ECO:0000256" key="4">
    <source>
        <dbReference type="ARBA" id="ARBA00022679"/>
    </source>
</evidence>
<comment type="caution">
    <text evidence="6">Lacks conserved residue(s) required for the propagation of feature annotation.</text>
</comment>
<evidence type="ECO:0000313" key="8">
    <source>
        <dbReference type="EMBL" id="TCP03163.1"/>
    </source>
</evidence>
<dbReference type="EC" id="2.1.1.170" evidence="6"/>
<reference evidence="8 10" key="2">
    <citation type="submission" date="2019-03" db="EMBL/GenBank/DDBJ databases">
        <title>Genomic Encyclopedia of Type Strains, Phase IV (KMG-IV): sequencing the most valuable type-strain genomes for metagenomic binning, comparative biology and taxonomic classification.</title>
        <authorList>
            <person name="Goeker M."/>
        </authorList>
    </citation>
    <scope>NUCLEOTIDE SEQUENCE [LARGE SCALE GENOMIC DNA]</scope>
    <source>
        <strain evidence="8 10">DSM 15264</strain>
    </source>
</reference>
<dbReference type="Pfam" id="PF02527">
    <property type="entry name" value="GidB"/>
    <property type="match status" value="1"/>
</dbReference>
<evidence type="ECO:0000256" key="6">
    <source>
        <dbReference type="HAMAP-Rule" id="MF_00074"/>
    </source>
</evidence>
<comment type="subcellular location">
    <subcellularLocation>
        <location evidence="6">Cytoplasm</location>
    </subcellularLocation>
</comment>
<dbReference type="Proteomes" id="UP000294772">
    <property type="component" value="Unassembled WGS sequence"/>
</dbReference>
<keyword evidence="9" id="KW-1185">Reference proteome</keyword>
<keyword evidence="2 6" id="KW-0698">rRNA processing</keyword>
<comment type="caution">
    <text evidence="7">The sequence shown here is derived from an EMBL/GenBank/DDBJ whole genome shotgun (WGS) entry which is preliminary data.</text>
</comment>
<reference evidence="7 9" key="1">
    <citation type="submission" date="2018-02" db="EMBL/GenBank/DDBJ databases">
        <title>Reclassifiation of [Polyangium] brachysporum DSM 7029 as Guopingzhaonella breviflexa gen. nov., sp. nov., a member of the family Comamonadaceae.</title>
        <authorList>
            <person name="Tang B."/>
        </authorList>
    </citation>
    <scope>NUCLEOTIDE SEQUENCE [LARGE SCALE GENOMIC DNA]</scope>
    <source>
        <strain evidence="7 9">DSM 15344</strain>
    </source>
</reference>
<dbReference type="EMBL" id="SLXF01000014">
    <property type="protein sequence ID" value="TCP03163.1"/>
    <property type="molecule type" value="Genomic_DNA"/>
</dbReference>
<evidence type="ECO:0000256" key="1">
    <source>
        <dbReference type="ARBA" id="ARBA00022490"/>
    </source>
</evidence>
<dbReference type="GO" id="GO:0070043">
    <property type="term" value="F:rRNA (guanine-N7-)-methyltransferase activity"/>
    <property type="evidence" value="ECO:0007669"/>
    <property type="project" value="UniProtKB-UniRule"/>
</dbReference>
<dbReference type="InterPro" id="IPR003682">
    <property type="entry name" value="rRNA_ssu_MeTfrase_G"/>
</dbReference>
<evidence type="ECO:0000256" key="2">
    <source>
        <dbReference type="ARBA" id="ARBA00022552"/>
    </source>
</evidence>
<dbReference type="GO" id="GO:0005829">
    <property type="term" value="C:cytosol"/>
    <property type="evidence" value="ECO:0007669"/>
    <property type="project" value="TreeGrafter"/>
</dbReference>
<feature type="binding site" evidence="6">
    <location>
        <position position="155"/>
    </location>
    <ligand>
        <name>S-adenosyl-L-methionine</name>
        <dbReference type="ChEBI" id="CHEBI:59789"/>
    </ligand>
</feature>
<dbReference type="EMBL" id="PSNY01000019">
    <property type="protein sequence ID" value="PPE68808.1"/>
    <property type="molecule type" value="Genomic_DNA"/>
</dbReference>
<accession>A0A2S5T1P0</accession>
<dbReference type="PIRSF" id="PIRSF003078">
    <property type="entry name" value="GidB"/>
    <property type="match status" value="1"/>
</dbReference>
<evidence type="ECO:0000256" key="5">
    <source>
        <dbReference type="ARBA" id="ARBA00022691"/>
    </source>
</evidence>
<feature type="binding site" evidence="6">
    <location>
        <position position="90"/>
    </location>
    <ligand>
        <name>S-adenosyl-L-methionine</name>
        <dbReference type="ChEBI" id="CHEBI:59789"/>
    </ligand>
</feature>
<feature type="binding site" evidence="6">
    <location>
        <begin position="141"/>
        <end position="142"/>
    </location>
    <ligand>
        <name>S-adenosyl-L-methionine</name>
        <dbReference type="ChEBI" id="CHEBI:59789"/>
    </ligand>
</feature>
<dbReference type="RefSeq" id="WP_104358552.1">
    <property type="nucleotide sequence ID" value="NZ_CP064338.1"/>
</dbReference>
<dbReference type="AlphaFoldDB" id="A0A2S5T1P0"/>
<dbReference type="Gene3D" id="3.40.50.150">
    <property type="entry name" value="Vaccinia Virus protein VP39"/>
    <property type="match status" value="1"/>
</dbReference>
<evidence type="ECO:0000256" key="3">
    <source>
        <dbReference type="ARBA" id="ARBA00022603"/>
    </source>
</evidence>
<keyword evidence="3 6" id="KW-0489">Methyltransferase</keyword>
<keyword evidence="5 6" id="KW-0949">S-adenosyl-L-methionine</keyword>
<protein>
    <recommendedName>
        <fullName evidence="6">Ribosomal RNA small subunit methyltransferase G</fullName>
        <ecNumber evidence="6">2.1.1.170</ecNumber>
    </recommendedName>
    <alternativeName>
        <fullName evidence="6">16S rRNA 7-methylguanosine methyltransferase</fullName>
        <shortName evidence="6">16S rRNA m7G methyltransferase</shortName>
    </alternativeName>
</protein>
<evidence type="ECO:0000313" key="7">
    <source>
        <dbReference type="EMBL" id="PPE68808.1"/>
    </source>
</evidence>
<keyword evidence="1 6" id="KW-0963">Cytoplasm</keyword>
<comment type="function">
    <text evidence="6">Specifically methylates the N7 position of guanine in position 527 of 16S rRNA.</text>
</comment>
<organism evidence="7 9">
    <name type="scientific">Caldimonas thermodepolymerans</name>
    <dbReference type="NCBI Taxonomy" id="215580"/>
    <lineage>
        <taxon>Bacteria</taxon>
        <taxon>Pseudomonadati</taxon>
        <taxon>Pseudomonadota</taxon>
        <taxon>Betaproteobacteria</taxon>
        <taxon>Burkholderiales</taxon>
        <taxon>Sphaerotilaceae</taxon>
        <taxon>Caldimonas</taxon>
    </lineage>
</organism>
<dbReference type="CDD" id="cd02440">
    <property type="entry name" value="AdoMet_MTases"/>
    <property type="match status" value="1"/>
</dbReference>
<sequence length="226" mass="24260">MTDATPLPAGPLAERLRAGAATLGVPLDGQQQQQLLDYLALIAKWNKVYNLTAVREPSEMLTQHLLDCLAVVPPLRRETGGTPFTLLDVGSGAGLPGVVVALAMPQARVVCVDTVAKKALFIQQVAAELRVPNLRAEHARIEALAPQGADVITSRAFASLADFVSLTAAHLAPGGRWMAMKGRPTEDELAQVPDDLEVFHVEQLTVPELDADRCLVWIRPVQTALI</sequence>
<dbReference type="OrthoDB" id="9808773at2"/>
<keyword evidence="4 6" id="KW-0808">Transferase</keyword>
<feature type="binding site" evidence="6">
    <location>
        <position position="95"/>
    </location>
    <ligand>
        <name>S-adenosyl-L-methionine</name>
        <dbReference type="ChEBI" id="CHEBI:59789"/>
    </ligand>
</feature>
<dbReference type="InterPro" id="IPR029063">
    <property type="entry name" value="SAM-dependent_MTases_sf"/>
</dbReference>
<dbReference type="Proteomes" id="UP000239406">
    <property type="component" value="Unassembled WGS sequence"/>
</dbReference>
<evidence type="ECO:0000313" key="10">
    <source>
        <dbReference type="Proteomes" id="UP000294772"/>
    </source>
</evidence>
<proteinExistence type="inferred from homology"/>
<comment type="catalytic activity">
    <reaction evidence="6">
        <text>guanosine(527) in 16S rRNA + S-adenosyl-L-methionine = N(7)-methylguanosine(527) in 16S rRNA + S-adenosyl-L-homocysteine</text>
        <dbReference type="Rhea" id="RHEA:42732"/>
        <dbReference type="Rhea" id="RHEA-COMP:10209"/>
        <dbReference type="Rhea" id="RHEA-COMP:10210"/>
        <dbReference type="ChEBI" id="CHEBI:57856"/>
        <dbReference type="ChEBI" id="CHEBI:59789"/>
        <dbReference type="ChEBI" id="CHEBI:74269"/>
        <dbReference type="ChEBI" id="CHEBI:74480"/>
        <dbReference type="EC" id="2.1.1.170"/>
    </reaction>
</comment>
<dbReference type="PANTHER" id="PTHR31760:SF0">
    <property type="entry name" value="S-ADENOSYL-L-METHIONINE-DEPENDENT METHYLTRANSFERASES SUPERFAMILY PROTEIN"/>
    <property type="match status" value="1"/>
</dbReference>
<comment type="similarity">
    <text evidence="6">Belongs to the methyltransferase superfamily. RNA methyltransferase RsmG family.</text>
</comment>
<dbReference type="NCBIfam" id="TIGR00138">
    <property type="entry name" value="rsmG_gidB"/>
    <property type="match status" value="1"/>
</dbReference>
<dbReference type="SUPFAM" id="SSF53335">
    <property type="entry name" value="S-adenosyl-L-methionine-dependent methyltransferases"/>
    <property type="match status" value="1"/>
</dbReference>
<dbReference type="PANTHER" id="PTHR31760">
    <property type="entry name" value="S-ADENOSYL-L-METHIONINE-DEPENDENT METHYLTRANSFERASES SUPERFAMILY PROTEIN"/>
    <property type="match status" value="1"/>
</dbReference>
<gene>
    <name evidence="6" type="primary">rsmG</name>
    <name evidence="7" type="ORF">C1702_15125</name>
    <name evidence="8" type="ORF">EV676_11442</name>
</gene>
<dbReference type="HAMAP" id="MF_00074">
    <property type="entry name" value="16SrRNA_methyltr_G"/>
    <property type="match status" value="1"/>
</dbReference>